<reference evidence="2" key="1">
    <citation type="submission" date="2021-04" db="EMBL/GenBank/DDBJ databases">
        <title>novel species isolated from subtropical streams in China.</title>
        <authorList>
            <person name="Lu H."/>
        </authorList>
    </citation>
    <scope>NUCLEOTIDE SEQUENCE</scope>
    <source>
        <strain evidence="2">LFS511W</strain>
    </source>
</reference>
<evidence type="ECO:0000313" key="3">
    <source>
        <dbReference type="Proteomes" id="UP000680067"/>
    </source>
</evidence>
<evidence type="ECO:0000313" key="2">
    <source>
        <dbReference type="EMBL" id="MBR7780775.1"/>
    </source>
</evidence>
<sequence length="253" mass="27887">MLNPTQIAFFREHGYLVLPGLADQAYCQQIVADAQAALASHCGEIEYEADTRYPGAPASRDAEGGMTARRLLQAYARSPELAQWATGAQLAAPLISLLGEGAALSQAHHNCIMTKQPRYSTATGWHRDSRYWQFARADLVSAWLALRNETVENGCLWVIPGTHKLTLHEGQLDDLQFLIKDHPDNQDLLKQAVAVPLQQGDVLLFHSQLFHAAGNNQTQQTKFSLVFTYHAADNPPLPGSRSARLPDIPLTLN</sequence>
<dbReference type="SUPFAM" id="SSF51197">
    <property type="entry name" value="Clavaminate synthase-like"/>
    <property type="match status" value="1"/>
</dbReference>
<keyword evidence="2" id="KW-0223">Dioxygenase</keyword>
<dbReference type="PANTHER" id="PTHR20883">
    <property type="entry name" value="PHYTANOYL-COA DIOXYGENASE DOMAIN CONTAINING 1"/>
    <property type="match status" value="1"/>
</dbReference>
<dbReference type="Pfam" id="PF05721">
    <property type="entry name" value="PhyH"/>
    <property type="match status" value="1"/>
</dbReference>
<keyword evidence="3" id="KW-1185">Reference proteome</keyword>
<protein>
    <submittedName>
        <fullName evidence="2">Phytanoyl-CoA dioxygenase family protein</fullName>
    </submittedName>
</protein>
<dbReference type="EMBL" id="JAGSPN010000001">
    <property type="protein sequence ID" value="MBR7780775.1"/>
    <property type="molecule type" value="Genomic_DNA"/>
</dbReference>
<dbReference type="InterPro" id="IPR008775">
    <property type="entry name" value="Phytyl_CoA_dOase-like"/>
</dbReference>
<dbReference type="Gene3D" id="2.60.120.620">
    <property type="entry name" value="q2cbj1_9rhob like domain"/>
    <property type="match status" value="1"/>
</dbReference>
<dbReference type="Proteomes" id="UP000680067">
    <property type="component" value="Unassembled WGS sequence"/>
</dbReference>
<gene>
    <name evidence="2" type="ORF">KDM89_01375</name>
</gene>
<dbReference type="AlphaFoldDB" id="A0A941I5Q5"/>
<name>A0A941I5Q5_9BURK</name>
<proteinExistence type="predicted"/>
<dbReference type="PANTHER" id="PTHR20883:SF48">
    <property type="entry name" value="ECTOINE DIOXYGENASE"/>
    <property type="match status" value="1"/>
</dbReference>
<dbReference type="RefSeq" id="WP_212686157.1">
    <property type="nucleotide sequence ID" value="NZ_JAGSPN010000001.1"/>
</dbReference>
<evidence type="ECO:0000256" key="1">
    <source>
        <dbReference type="ARBA" id="ARBA00001954"/>
    </source>
</evidence>
<organism evidence="2 3">
    <name type="scientific">Undibacterium luofuense</name>
    <dbReference type="NCBI Taxonomy" id="2828733"/>
    <lineage>
        <taxon>Bacteria</taxon>
        <taxon>Pseudomonadati</taxon>
        <taxon>Pseudomonadota</taxon>
        <taxon>Betaproteobacteria</taxon>
        <taxon>Burkholderiales</taxon>
        <taxon>Oxalobacteraceae</taxon>
        <taxon>Undibacterium</taxon>
    </lineage>
</organism>
<comment type="caution">
    <text evidence="2">The sequence shown here is derived from an EMBL/GenBank/DDBJ whole genome shotgun (WGS) entry which is preliminary data.</text>
</comment>
<dbReference type="GO" id="GO:0016706">
    <property type="term" value="F:2-oxoglutarate-dependent dioxygenase activity"/>
    <property type="evidence" value="ECO:0007669"/>
    <property type="project" value="UniProtKB-ARBA"/>
</dbReference>
<keyword evidence="2" id="KW-0560">Oxidoreductase</keyword>
<comment type="cofactor">
    <cofactor evidence="1">
        <name>Fe(2+)</name>
        <dbReference type="ChEBI" id="CHEBI:29033"/>
    </cofactor>
</comment>
<dbReference type="GO" id="GO:0005506">
    <property type="term" value="F:iron ion binding"/>
    <property type="evidence" value="ECO:0007669"/>
    <property type="project" value="UniProtKB-ARBA"/>
</dbReference>
<accession>A0A941I5Q5</accession>